<evidence type="ECO:0000256" key="1">
    <source>
        <dbReference type="SAM" id="Phobius"/>
    </source>
</evidence>
<keyword evidence="1" id="KW-0472">Membrane</keyword>
<sequence>MLLNTYNQNESCHSMNNAYHTFKLTFLCWIRRFRLVRKGRKEGLRITSVCPHLLFTTALTLLFLLEILCMLGNDSKYMNHYHTYLAFADVFRRRISLLSQTLENLGIFFS</sequence>
<proteinExistence type="predicted"/>
<reference evidence="3" key="3">
    <citation type="submission" date="2025-05" db="UniProtKB">
        <authorList>
            <consortium name="Ensembl"/>
        </authorList>
    </citation>
    <scope>IDENTIFICATION</scope>
</reference>
<reference evidence="3" key="2">
    <citation type="submission" date="2018-10" db="EMBL/GenBank/DDBJ databases">
        <title>De novo assembly of a Great Dane genome.</title>
        <authorList>
            <person name="Kidd J.M."/>
            <person name="Pendleton A.L."/>
            <person name="Shen F."/>
            <person name="Emery S."/>
        </authorList>
    </citation>
    <scope>NUCLEOTIDE SEQUENCE [LARGE SCALE GENOMIC DNA]</scope>
    <source>
        <strain evidence="3">Great Dane</strain>
    </source>
</reference>
<evidence type="ECO:0000313" key="4">
    <source>
        <dbReference type="Proteomes" id="UP000002254"/>
    </source>
</evidence>
<organism evidence="3 5">
    <name type="scientific">Canis lupus familiaris</name>
    <name type="common">Dog</name>
    <name type="synonym">Canis familiaris</name>
    <dbReference type="NCBI Taxonomy" id="9615"/>
    <lineage>
        <taxon>Eukaryota</taxon>
        <taxon>Metazoa</taxon>
        <taxon>Chordata</taxon>
        <taxon>Craniata</taxon>
        <taxon>Vertebrata</taxon>
        <taxon>Euteleostomi</taxon>
        <taxon>Mammalia</taxon>
        <taxon>Eutheria</taxon>
        <taxon>Laurasiatheria</taxon>
        <taxon>Carnivora</taxon>
        <taxon>Caniformia</taxon>
        <taxon>Canidae</taxon>
        <taxon>Canis</taxon>
    </lineage>
</organism>
<evidence type="ECO:0000313" key="2">
    <source>
        <dbReference type="Ensembl" id="ENSCAFP00000053591.1"/>
    </source>
</evidence>
<protein>
    <submittedName>
        <fullName evidence="3">Uncharacterized protein</fullName>
    </submittedName>
</protein>
<dbReference type="Proteomes" id="UP000002254">
    <property type="component" value="Chromosome 8"/>
</dbReference>
<dbReference type="Ensembl" id="ENSCAFT00040000307.1">
    <property type="protein sequence ID" value="ENSCAFP00040000239.1"/>
    <property type="gene ID" value="ENSCAFG00040000202.1"/>
</dbReference>
<feature type="transmembrane region" description="Helical" evidence="1">
    <location>
        <begin position="53"/>
        <end position="71"/>
    </location>
</feature>
<dbReference type="Proteomes" id="UP000694542">
    <property type="component" value="Chromosome 8"/>
</dbReference>
<accession>A0A8P0T613</accession>
<name>A0A8C0PTI8_CANLF</name>
<dbReference type="Ensembl" id="ENSCAFT00000077712.2">
    <property type="protein sequence ID" value="ENSCAFP00000053591.1"/>
    <property type="gene ID" value="ENSCAFG00000048757.2"/>
</dbReference>
<evidence type="ECO:0000313" key="5">
    <source>
        <dbReference type="Proteomes" id="UP000694542"/>
    </source>
</evidence>
<evidence type="ECO:0000313" key="3">
    <source>
        <dbReference type="Ensembl" id="ENSCAFP00040000239.1"/>
    </source>
</evidence>
<keyword evidence="1" id="KW-0812">Transmembrane</keyword>
<dbReference type="AlphaFoldDB" id="A0A8C0PTI8"/>
<keyword evidence="1" id="KW-1133">Transmembrane helix</keyword>
<accession>A0A8C0PTI8</accession>
<reference evidence="2 4" key="1">
    <citation type="journal article" date="2005" name="Nature">
        <title>Genome sequence, comparative analysis and haplotype structure of the domestic dog.</title>
        <authorList>
            <consortium name="Broad Sequencing Platform"/>
            <person name="Lindblad-Toh K."/>
            <person name="Wade C.M."/>
            <person name="Mikkelsen T.S."/>
            <person name="Karlsson E.K."/>
            <person name="Jaffe D.B."/>
            <person name="Kamal M."/>
            <person name="Clamp M."/>
            <person name="Chang J.L."/>
            <person name="Kulbokas E.J. III"/>
            <person name="Zody M.C."/>
            <person name="Mauceli E."/>
            <person name="Xie X."/>
            <person name="Breen M."/>
            <person name="Wayne R.K."/>
            <person name="Ostrander E.A."/>
            <person name="Ponting C.P."/>
            <person name="Galibert F."/>
            <person name="Smith D.R."/>
            <person name="DeJong P.J."/>
            <person name="Kirkness E."/>
            <person name="Alvarez P."/>
            <person name="Biagi T."/>
            <person name="Brockman W."/>
            <person name="Butler J."/>
            <person name="Chin C.W."/>
            <person name="Cook A."/>
            <person name="Cuff J."/>
            <person name="Daly M.J."/>
            <person name="DeCaprio D."/>
            <person name="Gnerre S."/>
            <person name="Grabherr M."/>
            <person name="Kellis M."/>
            <person name="Kleber M."/>
            <person name="Bardeleben C."/>
            <person name="Goodstadt L."/>
            <person name="Heger A."/>
            <person name="Hitte C."/>
            <person name="Kim L."/>
            <person name="Koepfli K.P."/>
            <person name="Parker H.G."/>
            <person name="Pollinger J.P."/>
            <person name="Searle S.M."/>
            <person name="Sutter N.B."/>
            <person name="Thomas R."/>
            <person name="Webber C."/>
            <person name="Baldwin J."/>
            <person name="Abebe A."/>
            <person name="Abouelleil A."/>
            <person name="Aftuck L."/>
            <person name="Ait-Zahra M."/>
            <person name="Aldredge T."/>
            <person name="Allen N."/>
            <person name="An P."/>
            <person name="Anderson S."/>
            <person name="Antoine C."/>
            <person name="Arachchi H."/>
            <person name="Aslam A."/>
            <person name="Ayotte L."/>
            <person name="Bachantsang P."/>
            <person name="Barry A."/>
            <person name="Bayul T."/>
            <person name="Benamara M."/>
            <person name="Berlin A."/>
            <person name="Bessette D."/>
            <person name="Blitshteyn B."/>
            <person name="Bloom T."/>
            <person name="Blye J."/>
            <person name="Boguslavskiy L."/>
            <person name="Bonnet C."/>
            <person name="Boukhgalter B."/>
            <person name="Brown A."/>
            <person name="Cahill P."/>
            <person name="Calixte N."/>
            <person name="Camarata J."/>
            <person name="Cheshatsang Y."/>
            <person name="Chu J."/>
            <person name="Citroen M."/>
            <person name="Collymore A."/>
            <person name="Cooke P."/>
            <person name="Dawoe T."/>
            <person name="Daza R."/>
            <person name="Decktor K."/>
            <person name="DeGray S."/>
            <person name="Dhargay N."/>
            <person name="Dooley K."/>
            <person name="Dooley K."/>
            <person name="Dorje P."/>
            <person name="Dorjee K."/>
            <person name="Dorris L."/>
            <person name="Duffey N."/>
            <person name="Dupes A."/>
            <person name="Egbiremolen O."/>
            <person name="Elong R."/>
            <person name="Falk J."/>
            <person name="Farina A."/>
            <person name="Faro S."/>
            <person name="Ferguson D."/>
            <person name="Ferreira P."/>
            <person name="Fisher S."/>
            <person name="FitzGerald M."/>
            <person name="Foley K."/>
            <person name="Foley C."/>
            <person name="Franke A."/>
            <person name="Friedrich D."/>
            <person name="Gage D."/>
            <person name="Garber M."/>
            <person name="Gearin G."/>
            <person name="Giannoukos G."/>
            <person name="Goode T."/>
            <person name="Goyette A."/>
            <person name="Graham J."/>
            <person name="Grandbois E."/>
            <person name="Gyaltsen K."/>
            <person name="Hafez N."/>
            <person name="Hagopian D."/>
            <person name="Hagos B."/>
            <person name="Hall J."/>
            <person name="Healy C."/>
            <person name="Hegarty R."/>
            <person name="Honan T."/>
            <person name="Horn A."/>
            <person name="Houde N."/>
            <person name="Hughes L."/>
            <person name="Hunnicutt L."/>
            <person name="Husby M."/>
            <person name="Jester B."/>
            <person name="Jones C."/>
            <person name="Kamat A."/>
            <person name="Kanga B."/>
            <person name="Kells C."/>
            <person name="Khazanovich D."/>
            <person name="Kieu A.C."/>
            <person name="Kisner P."/>
            <person name="Kumar M."/>
            <person name="Lance K."/>
            <person name="Landers T."/>
            <person name="Lara M."/>
            <person name="Lee W."/>
            <person name="Leger J.P."/>
            <person name="Lennon N."/>
            <person name="Leuper L."/>
            <person name="LeVine S."/>
            <person name="Liu J."/>
            <person name="Liu X."/>
            <person name="Lokyitsang Y."/>
            <person name="Lokyitsang T."/>
            <person name="Lui A."/>
            <person name="Macdonald J."/>
            <person name="Major J."/>
            <person name="Marabella R."/>
            <person name="Maru K."/>
            <person name="Matthews C."/>
            <person name="McDonough S."/>
            <person name="Mehta T."/>
            <person name="Meldrim J."/>
            <person name="Melnikov A."/>
            <person name="Meneus L."/>
            <person name="Mihalev A."/>
            <person name="Mihova T."/>
            <person name="Miller K."/>
            <person name="Mittelman R."/>
            <person name="Mlenga V."/>
            <person name="Mulrain L."/>
            <person name="Munson G."/>
            <person name="Navidi A."/>
            <person name="Naylor J."/>
            <person name="Nguyen T."/>
            <person name="Nguyen N."/>
            <person name="Nguyen C."/>
            <person name="Nguyen T."/>
            <person name="Nicol R."/>
            <person name="Norbu N."/>
            <person name="Norbu C."/>
            <person name="Novod N."/>
            <person name="Nyima T."/>
            <person name="Olandt P."/>
            <person name="O'Neill B."/>
            <person name="O'Neill K."/>
            <person name="Osman S."/>
            <person name="Oyono L."/>
            <person name="Patti C."/>
            <person name="Perrin D."/>
            <person name="Phunkhang P."/>
            <person name="Pierre F."/>
            <person name="Priest M."/>
            <person name="Rachupka A."/>
            <person name="Raghuraman S."/>
            <person name="Rameau R."/>
            <person name="Ray V."/>
            <person name="Raymond C."/>
            <person name="Rege F."/>
            <person name="Rise C."/>
            <person name="Rogers J."/>
            <person name="Rogov P."/>
            <person name="Sahalie J."/>
            <person name="Settipalli S."/>
            <person name="Sharpe T."/>
            <person name="Shea T."/>
            <person name="Sheehan M."/>
            <person name="Sherpa N."/>
            <person name="Shi J."/>
            <person name="Shih D."/>
            <person name="Sloan J."/>
            <person name="Smith C."/>
            <person name="Sparrow T."/>
            <person name="Stalker J."/>
            <person name="Stange-Thomann N."/>
            <person name="Stavropoulos S."/>
            <person name="Stone C."/>
            <person name="Stone S."/>
            <person name="Sykes S."/>
            <person name="Tchuinga P."/>
            <person name="Tenzing P."/>
            <person name="Tesfaye S."/>
            <person name="Thoulutsang D."/>
            <person name="Thoulutsang Y."/>
            <person name="Topham K."/>
            <person name="Topping I."/>
            <person name="Tsamla T."/>
            <person name="Vassiliev H."/>
            <person name="Venkataraman V."/>
            <person name="Vo A."/>
            <person name="Wangchuk T."/>
            <person name="Wangdi T."/>
            <person name="Weiand M."/>
            <person name="Wilkinson J."/>
            <person name="Wilson A."/>
            <person name="Yadav S."/>
            <person name="Yang S."/>
            <person name="Yang X."/>
            <person name="Young G."/>
            <person name="Yu Q."/>
            <person name="Zainoun J."/>
            <person name="Zembek L."/>
            <person name="Zimmer A."/>
            <person name="Lander E.S."/>
        </authorList>
    </citation>
    <scope>NUCLEOTIDE SEQUENCE [LARGE SCALE GENOMIC DNA]</scope>
    <source>
        <strain evidence="2">Boxer</strain>
    </source>
</reference>